<dbReference type="AlphaFoldDB" id="A0A1E3ABN3"/>
<sequence length="487" mass="53436">MGKMKKLMALLACTAMVAGSIAGCGSSSDTSAPAPAEPAVSEPAGESAEAGSEAAQGDSQVVSEESGTLRMYGPGLFAAVGENGTTDMITGVTRPGYSELIKRWNELYPNVTLEIEPIPWDNWKAAIQTAALSGDYDILIHGNGNADYSLDLTEYLEKDPEVKNALTFYPYRRNPDNMTEVRPYGLSYTLNPVVCVIDKEILKNYGVELPDSSWSLEDMTKIAESCTGTDPVTGKETYGISMVKASDAYKNYILIGRGMDNEIFEFSPKLSETKVNFDTPKTQEVFDYLAELGKYSSPDYLEGLDLANAYTEDHNLAMIWAEDVYNVYNTIKAAGLEDRFMFLPLPKIQEGAHKGITCSNVGDLNICIYKDTEQKELAWKFLKFLVTDPEVQQWFIETNSIPANVEAGSLLYDVMPADYANAITEVIGTSPEGYNSSASVWYDSTWFGTFQSDIVTEFDQLLKGNATSAEVTKDIQGTVDGYLKSLN</sequence>
<evidence type="ECO:0000313" key="8">
    <source>
        <dbReference type="EMBL" id="ODM06148.1"/>
    </source>
</evidence>
<keyword evidence="5" id="KW-0449">Lipoprotein</keyword>
<keyword evidence="1" id="KW-1003">Cell membrane</keyword>
<dbReference type="EMBL" id="MCGH01000002">
    <property type="protein sequence ID" value="ODM06148.1"/>
    <property type="molecule type" value="Genomic_DNA"/>
</dbReference>
<feature type="chain" id="PRO_5038419538" evidence="7">
    <location>
        <begin position="23"/>
        <end position="487"/>
    </location>
</feature>
<feature type="signal peptide" evidence="7">
    <location>
        <begin position="1"/>
        <end position="22"/>
    </location>
</feature>
<dbReference type="SUPFAM" id="SSF53850">
    <property type="entry name" value="Periplasmic binding protein-like II"/>
    <property type="match status" value="1"/>
</dbReference>
<comment type="caution">
    <text evidence="8">The sequence shown here is derived from an EMBL/GenBank/DDBJ whole genome shotgun (WGS) entry which is preliminary data.</text>
</comment>
<keyword evidence="3" id="KW-0472">Membrane</keyword>
<accession>A0A1E3ABN3</accession>
<reference evidence="8 9" key="1">
    <citation type="submission" date="2016-07" db="EMBL/GenBank/DDBJ databases">
        <title>Characterization of isolates of Eisenbergiella tayi derived from blood cultures, using whole genome sequencing.</title>
        <authorList>
            <person name="Burdz T."/>
            <person name="Wiebe D."/>
            <person name="Huynh C."/>
            <person name="Bernard K."/>
        </authorList>
    </citation>
    <scope>NUCLEOTIDE SEQUENCE [LARGE SCALE GENOMIC DNA]</scope>
    <source>
        <strain evidence="8 9">NML 110608</strain>
    </source>
</reference>
<evidence type="ECO:0000256" key="3">
    <source>
        <dbReference type="ARBA" id="ARBA00023136"/>
    </source>
</evidence>
<dbReference type="Gene3D" id="3.40.190.10">
    <property type="entry name" value="Periplasmic binding protein-like II"/>
    <property type="match status" value="1"/>
</dbReference>
<evidence type="ECO:0000313" key="9">
    <source>
        <dbReference type="Proteomes" id="UP000094067"/>
    </source>
</evidence>
<gene>
    <name evidence="8" type="ORF">BEI61_02037</name>
</gene>
<evidence type="ECO:0000256" key="1">
    <source>
        <dbReference type="ARBA" id="ARBA00022475"/>
    </source>
</evidence>
<evidence type="ECO:0000256" key="2">
    <source>
        <dbReference type="ARBA" id="ARBA00022729"/>
    </source>
</evidence>
<dbReference type="PANTHER" id="PTHR43649:SF33">
    <property type="entry name" value="POLYGALACTURONAN_RHAMNOGALACTURONAN-BINDING PROTEIN YTCQ"/>
    <property type="match status" value="1"/>
</dbReference>
<evidence type="ECO:0000256" key="4">
    <source>
        <dbReference type="ARBA" id="ARBA00023139"/>
    </source>
</evidence>
<dbReference type="Pfam" id="PF01547">
    <property type="entry name" value="SBP_bac_1"/>
    <property type="match status" value="1"/>
</dbReference>
<protein>
    <submittedName>
        <fullName evidence="8">Bacterial extracellular solute-binding protein</fullName>
    </submittedName>
</protein>
<keyword evidence="4" id="KW-0564">Palmitate</keyword>
<evidence type="ECO:0000256" key="5">
    <source>
        <dbReference type="ARBA" id="ARBA00023288"/>
    </source>
</evidence>
<feature type="region of interest" description="Disordered" evidence="6">
    <location>
        <begin position="24"/>
        <end position="65"/>
    </location>
</feature>
<dbReference type="PROSITE" id="PS51257">
    <property type="entry name" value="PROKAR_LIPOPROTEIN"/>
    <property type="match status" value="1"/>
</dbReference>
<organism evidence="8 9">
    <name type="scientific">Eisenbergiella tayi</name>
    <dbReference type="NCBI Taxonomy" id="1432052"/>
    <lineage>
        <taxon>Bacteria</taxon>
        <taxon>Bacillati</taxon>
        <taxon>Bacillota</taxon>
        <taxon>Clostridia</taxon>
        <taxon>Lachnospirales</taxon>
        <taxon>Lachnospiraceae</taxon>
        <taxon>Eisenbergiella</taxon>
    </lineage>
</organism>
<feature type="compositionally biased region" description="Low complexity" evidence="6">
    <location>
        <begin position="31"/>
        <end position="55"/>
    </location>
</feature>
<proteinExistence type="predicted"/>
<dbReference type="InterPro" id="IPR050490">
    <property type="entry name" value="Bact_solute-bd_prot1"/>
</dbReference>
<dbReference type="PANTHER" id="PTHR43649">
    <property type="entry name" value="ARABINOSE-BINDING PROTEIN-RELATED"/>
    <property type="match status" value="1"/>
</dbReference>
<name>A0A1E3ABN3_9FIRM</name>
<dbReference type="Proteomes" id="UP000094067">
    <property type="component" value="Unassembled WGS sequence"/>
</dbReference>
<evidence type="ECO:0000256" key="6">
    <source>
        <dbReference type="SAM" id="MobiDB-lite"/>
    </source>
</evidence>
<dbReference type="RefSeq" id="WP_069152196.1">
    <property type="nucleotide sequence ID" value="NZ_DAWDRA010000021.1"/>
</dbReference>
<dbReference type="InterPro" id="IPR006059">
    <property type="entry name" value="SBP"/>
</dbReference>
<keyword evidence="2 7" id="KW-0732">Signal</keyword>
<evidence type="ECO:0000256" key="7">
    <source>
        <dbReference type="SAM" id="SignalP"/>
    </source>
</evidence>